<dbReference type="RefSeq" id="WP_092561001.1">
    <property type="nucleotide sequence ID" value="NZ_FNQV01000001.1"/>
</dbReference>
<feature type="region of interest" description="Disordered" evidence="1">
    <location>
        <begin position="124"/>
        <end position="155"/>
    </location>
</feature>
<gene>
    <name evidence="5" type="ORF">SAMN02910418_00154</name>
</gene>
<keyword evidence="3" id="KW-0732">Signal</keyword>
<keyword evidence="2" id="KW-1133">Transmembrane helix</keyword>
<evidence type="ECO:0000259" key="4">
    <source>
        <dbReference type="PROSITE" id="PS51782"/>
    </source>
</evidence>
<feature type="transmembrane region" description="Helical" evidence="2">
    <location>
        <begin position="49"/>
        <end position="74"/>
    </location>
</feature>
<keyword evidence="6" id="KW-1185">Reference proteome</keyword>
<protein>
    <submittedName>
        <fullName evidence="5">LysM domain-containing protein</fullName>
    </submittedName>
</protein>
<evidence type="ECO:0000256" key="1">
    <source>
        <dbReference type="SAM" id="MobiDB-lite"/>
    </source>
</evidence>
<evidence type="ECO:0000256" key="2">
    <source>
        <dbReference type="SAM" id="Phobius"/>
    </source>
</evidence>
<reference evidence="6" key="1">
    <citation type="submission" date="2016-10" db="EMBL/GenBank/DDBJ databases">
        <authorList>
            <person name="Varghese N."/>
            <person name="Submissions S."/>
        </authorList>
    </citation>
    <scope>NUCLEOTIDE SEQUENCE [LARGE SCALE GENOMIC DNA]</scope>
    <source>
        <strain evidence="6">KPR-1</strain>
    </source>
</reference>
<feature type="compositionally biased region" description="Pro residues" evidence="1">
    <location>
        <begin position="140"/>
        <end position="151"/>
    </location>
</feature>
<dbReference type="InterPro" id="IPR036779">
    <property type="entry name" value="LysM_dom_sf"/>
</dbReference>
<dbReference type="EMBL" id="FNQV01000001">
    <property type="protein sequence ID" value="SDZ76178.1"/>
    <property type="molecule type" value="Genomic_DNA"/>
</dbReference>
<evidence type="ECO:0000256" key="3">
    <source>
        <dbReference type="SAM" id="SignalP"/>
    </source>
</evidence>
<dbReference type="CDD" id="cd00118">
    <property type="entry name" value="LysM"/>
    <property type="match status" value="1"/>
</dbReference>
<name>A0A1H3VQ00_9ACTO</name>
<feature type="signal peptide" evidence="3">
    <location>
        <begin position="1"/>
        <end position="21"/>
    </location>
</feature>
<feature type="chain" id="PRO_5011616059" evidence="3">
    <location>
        <begin position="22"/>
        <end position="214"/>
    </location>
</feature>
<dbReference type="OrthoDB" id="3210682at2"/>
<dbReference type="Pfam" id="PF01476">
    <property type="entry name" value="LysM"/>
    <property type="match status" value="1"/>
</dbReference>
<evidence type="ECO:0000313" key="6">
    <source>
        <dbReference type="Proteomes" id="UP000199288"/>
    </source>
</evidence>
<feature type="domain" description="LysM" evidence="4">
    <location>
        <begin position="155"/>
        <end position="209"/>
    </location>
</feature>
<sequence>MKQRVLASLLLSSLGAAGAIAFTRLATTTIGEVLVSPVWQARNYESGVAAVLLVLAAALSAWYAASGILALLVLAGRARASAVAGYLAPLTSRLVRGASVASLGVALGAGLPLSAAMAAPATGDSPTPAASVAHSEVLPPLDPAPAPPPAPSVATTYEVQPGDCLWRIIEAELDSPSDAETARLVAEIAALNPAITDPNLIYPGQELSLGKDQP</sequence>
<dbReference type="Gene3D" id="3.10.350.10">
    <property type="entry name" value="LysM domain"/>
    <property type="match status" value="1"/>
</dbReference>
<keyword evidence="2" id="KW-0472">Membrane</keyword>
<dbReference type="InterPro" id="IPR018392">
    <property type="entry name" value="LysM"/>
</dbReference>
<evidence type="ECO:0000313" key="5">
    <source>
        <dbReference type="EMBL" id="SDZ76178.1"/>
    </source>
</evidence>
<dbReference type="AlphaFoldDB" id="A0A1H3VQ00"/>
<keyword evidence="2" id="KW-0812">Transmembrane</keyword>
<dbReference type="SMART" id="SM00257">
    <property type="entry name" value="LysM"/>
    <property type="match status" value="1"/>
</dbReference>
<proteinExistence type="predicted"/>
<accession>A0A1H3VQ00</accession>
<dbReference type="PROSITE" id="PS51782">
    <property type="entry name" value="LYSM"/>
    <property type="match status" value="1"/>
</dbReference>
<organism evidence="5 6">
    <name type="scientific">Bowdeniella nasicola</name>
    <dbReference type="NCBI Taxonomy" id="208480"/>
    <lineage>
        <taxon>Bacteria</taxon>
        <taxon>Bacillati</taxon>
        <taxon>Actinomycetota</taxon>
        <taxon>Actinomycetes</taxon>
        <taxon>Actinomycetales</taxon>
        <taxon>Actinomycetaceae</taxon>
        <taxon>Bowdeniella</taxon>
    </lineage>
</organism>
<dbReference type="Proteomes" id="UP000199288">
    <property type="component" value="Unassembled WGS sequence"/>
</dbReference>